<dbReference type="PANTHER" id="PTHR31716:SF1">
    <property type="entry name" value="PROTEIN FMC1 HOMOLOG"/>
    <property type="match status" value="1"/>
</dbReference>
<gene>
    <name evidence="4" type="primary">LOC108668859</name>
</gene>
<reference evidence="4" key="1">
    <citation type="submission" date="2025-08" db="UniProtKB">
        <authorList>
            <consortium name="RefSeq"/>
        </authorList>
    </citation>
    <scope>IDENTIFICATION</scope>
    <source>
        <tissue evidence="4">Whole organism</tissue>
    </source>
</reference>
<dbReference type="GeneID" id="108668859"/>
<dbReference type="OrthoDB" id="551431at2759"/>
<proteinExistence type="inferred from homology"/>
<evidence type="ECO:0000256" key="1">
    <source>
        <dbReference type="ARBA" id="ARBA00009058"/>
    </source>
</evidence>
<sequence length="106" mass="12402">MAALSMKKLSSLRTILRHVRHNNGNAQAINKSPTYAYIMEQYRKNSVTDAQYCQEQQEMAFIAETYATYLDAGLRYKELYDEFHHPERTVEETARMVGFKLPHDPE</sequence>
<dbReference type="CDD" id="cd20271">
    <property type="entry name" value="Complex1_LYR_FMC1"/>
    <property type="match status" value="1"/>
</dbReference>
<accession>A0A8B7NDC8</accession>
<evidence type="ECO:0000313" key="3">
    <source>
        <dbReference type="Proteomes" id="UP000694843"/>
    </source>
</evidence>
<keyword evidence="3" id="KW-1185">Reference proteome</keyword>
<evidence type="ECO:0000256" key="2">
    <source>
        <dbReference type="ARBA" id="ARBA00013846"/>
    </source>
</evidence>
<dbReference type="OMA" id="HHASLTY"/>
<dbReference type="RefSeq" id="XP_018011604.1">
    <property type="nucleotide sequence ID" value="XM_018156115.2"/>
</dbReference>
<dbReference type="KEGG" id="hazt:108668859"/>
<dbReference type="Proteomes" id="UP000694843">
    <property type="component" value="Unplaced"/>
</dbReference>
<dbReference type="PANTHER" id="PTHR31716">
    <property type="entry name" value="PROTEIN FMC1 HOMOLOG"/>
    <property type="match status" value="1"/>
</dbReference>
<protein>
    <recommendedName>
        <fullName evidence="2">Protein FMC1 homolog</fullName>
    </recommendedName>
</protein>
<dbReference type="InterPro" id="IPR037667">
    <property type="entry name" value="FMC1_homologue"/>
</dbReference>
<dbReference type="AlphaFoldDB" id="A0A8B7NDC8"/>
<dbReference type="GO" id="GO:0005739">
    <property type="term" value="C:mitochondrion"/>
    <property type="evidence" value="ECO:0007669"/>
    <property type="project" value="TreeGrafter"/>
</dbReference>
<comment type="similarity">
    <text evidence="1">Belongs to the FMC1 family.</text>
</comment>
<name>A0A8B7NDC8_HYAAZ</name>
<evidence type="ECO:0000313" key="4">
    <source>
        <dbReference type="RefSeq" id="XP_018011604.1"/>
    </source>
</evidence>
<organism evidence="3 4">
    <name type="scientific">Hyalella azteca</name>
    <name type="common">Amphipod</name>
    <dbReference type="NCBI Taxonomy" id="294128"/>
    <lineage>
        <taxon>Eukaryota</taxon>
        <taxon>Metazoa</taxon>
        <taxon>Ecdysozoa</taxon>
        <taxon>Arthropoda</taxon>
        <taxon>Crustacea</taxon>
        <taxon>Multicrustacea</taxon>
        <taxon>Malacostraca</taxon>
        <taxon>Eumalacostraca</taxon>
        <taxon>Peracarida</taxon>
        <taxon>Amphipoda</taxon>
        <taxon>Senticaudata</taxon>
        <taxon>Talitrida</taxon>
        <taxon>Talitroidea</taxon>
        <taxon>Hyalellidae</taxon>
        <taxon>Hyalella</taxon>
    </lineage>
</organism>